<evidence type="ECO:0000256" key="1">
    <source>
        <dbReference type="ARBA" id="ARBA00004651"/>
    </source>
</evidence>
<dbReference type="Pfam" id="PF07690">
    <property type="entry name" value="MFS_1"/>
    <property type="match status" value="1"/>
</dbReference>
<feature type="transmembrane region" description="Helical" evidence="6">
    <location>
        <begin position="78"/>
        <end position="99"/>
    </location>
</feature>
<evidence type="ECO:0000256" key="6">
    <source>
        <dbReference type="SAM" id="Phobius"/>
    </source>
</evidence>
<protein>
    <submittedName>
        <fullName evidence="8">MFS family permease</fullName>
    </submittedName>
</protein>
<feature type="transmembrane region" description="Helical" evidence="6">
    <location>
        <begin position="36"/>
        <end position="57"/>
    </location>
</feature>
<reference evidence="8 9" key="1">
    <citation type="submission" date="2020-08" db="EMBL/GenBank/DDBJ databases">
        <title>Genomic Encyclopedia of Type Strains, Phase IV (KMG-IV): sequencing the most valuable type-strain genomes for metagenomic binning, comparative biology and taxonomic classification.</title>
        <authorList>
            <person name="Goeker M."/>
        </authorList>
    </citation>
    <scope>NUCLEOTIDE SEQUENCE [LARGE SCALE GENOMIC DNA]</scope>
    <source>
        <strain evidence="8 9">YIM 65646</strain>
    </source>
</reference>
<dbReference type="EMBL" id="JACHGT010000017">
    <property type="protein sequence ID" value="MBB6038555.1"/>
    <property type="molecule type" value="Genomic_DNA"/>
</dbReference>
<comment type="caution">
    <text evidence="8">The sequence shown here is derived from an EMBL/GenBank/DDBJ whole genome shotgun (WGS) entry which is preliminary data.</text>
</comment>
<dbReference type="PANTHER" id="PTHR42688:SF1">
    <property type="entry name" value="BLR5212 PROTEIN"/>
    <property type="match status" value="1"/>
</dbReference>
<dbReference type="GO" id="GO:0022857">
    <property type="term" value="F:transmembrane transporter activity"/>
    <property type="evidence" value="ECO:0007669"/>
    <property type="project" value="InterPro"/>
</dbReference>
<proteinExistence type="predicted"/>
<evidence type="ECO:0000256" key="2">
    <source>
        <dbReference type="ARBA" id="ARBA00022475"/>
    </source>
</evidence>
<dbReference type="PANTHER" id="PTHR42688">
    <property type="entry name" value="CONSERVED PROTEIN"/>
    <property type="match status" value="1"/>
</dbReference>
<accession>A0A841FQW0</accession>
<feature type="transmembrane region" description="Helical" evidence="6">
    <location>
        <begin position="282"/>
        <end position="299"/>
    </location>
</feature>
<evidence type="ECO:0000256" key="3">
    <source>
        <dbReference type="ARBA" id="ARBA00022692"/>
    </source>
</evidence>
<dbReference type="InterPro" id="IPR020846">
    <property type="entry name" value="MFS_dom"/>
</dbReference>
<gene>
    <name evidence="8" type="ORF">HNR73_006441</name>
</gene>
<comment type="subcellular location">
    <subcellularLocation>
        <location evidence="1">Cell membrane</location>
        <topology evidence="1">Multi-pass membrane protein</topology>
    </subcellularLocation>
</comment>
<feature type="domain" description="Major facilitator superfamily (MFS) profile" evidence="7">
    <location>
        <begin position="14"/>
        <end position="398"/>
    </location>
</feature>
<dbReference type="InterPro" id="IPR011701">
    <property type="entry name" value="MFS"/>
</dbReference>
<evidence type="ECO:0000256" key="5">
    <source>
        <dbReference type="ARBA" id="ARBA00023136"/>
    </source>
</evidence>
<dbReference type="InterPro" id="IPR036259">
    <property type="entry name" value="MFS_trans_sf"/>
</dbReference>
<dbReference type="InterPro" id="IPR052425">
    <property type="entry name" value="Uncharacterized_MFS-type"/>
</dbReference>
<keyword evidence="5 6" id="KW-0472">Membrane</keyword>
<dbReference type="AlphaFoldDB" id="A0A841FQW0"/>
<feature type="transmembrane region" description="Helical" evidence="6">
    <location>
        <begin position="139"/>
        <end position="159"/>
    </location>
</feature>
<keyword evidence="3 6" id="KW-0812">Transmembrane</keyword>
<dbReference type="Proteomes" id="UP000548476">
    <property type="component" value="Unassembled WGS sequence"/>
</dbReference>
<feature type="transmembrane region" description="Helical" evidence="6">
    <location>
        <begin position="345"/>
        <end position="367"/>
    </location>
</feature>
<keyword evidence="2" id="KW-1003">Cell membrane</keyword>
<name>A0A841FQW0_9ACTN</name>
<organism evidence="8 9">
    <name type="scientific">Phytomonospora endophytica</name>
    <dbReference type="NCBI Taxonomy" id="714109"/>
    <lineage>
        <taxon>Bacteria</taxon>
        <taxon>Bacillati</taxon>
        <taxon>Actinomycetota</taxon>
        <taxon>Actinomycetes</taxon>
        <taxon>Micromonosporales</taxon>
        <taxon>Micromonosporaceae</taxon>
        <taxon>Phytomonospora</taxon>
    </lineage>
</organism>
<keyword evidence="9" id="KW-1185">Reference proteome</keyword>
<feature type="transmembrane region" description="Helical" evidence="6">
    <location>
        <begin position="213"/>
        <end position="237"/>
    </location>
</feature>
<evidence type="ECO:0000313" key="9">
    <source>
        <dbReference type="Proteomes" id="UP000548476"/>
    </source>
</evidence>
<feature type="transmembrane region" description="Helical" evidence="6">
    <location>
        <begin position="373"/>
        <end position="390"/>
    </location>
</feature>
<feature type="transmembrane region" description="Helical" evidence="6">
    <location>
        <begin position="165"/>
        <end position="187"/>
    </location>
</feature>
<evidence type="ECO:0000259" key="7">
    <source>
        <dbReference type="PROSITE" id="PS50850"/>
    </source>
</evidence>
<sequence>MTGLRAQLRGVGPTVRLLCLNQFGINLGFYMLMPYLAGHLTGDLGLAAGVAGFVLGVRNLCQQGMFLLGGTLADRLGYRSMIIAGCVLRTVAFVLLAAVPSLPGLLVGMAATGVAGALFNPAVRAYLAASSGERRVESFAVFNVFYQAGILVGPVVGLAATALDFTVTCAVAAFVFAVLALAQLRYLPAHDAGEAEKTSIARTWRTVAANRRFVAFSLVMTVPYVLGFQIYLAFPLLVAAESAIVGTMLLFAVTGLVTIACQVRVTAWCRSRWGPETSMERGILVMAAAFLPPAAAVGLDAAGAVLVACAVAGAVLLAAATMIIYPFEMDTVVAMSRGRHVATHYGLYSSVAGVGIAAGNTIIGTSLDTAGTTVPWLAMAALGVLGAVGLRTLRRRGLLSPAAEPAGELVARA</sequence>
<evidence type="ECO:0000256" key="4">
    <source>
        <dbReference type="ARBA" id="ARBA00022989"/>
    </source>
</evidence>
<evidence type="ECO:0000313" key="8">
    <source>
        <dbReference type="EMBL" id="MBB6038555.1"/>
    </source>
</evidence>
<feature type="transmembrane region" description="Helical" evidence="6">
    <location>
        <begin position="305"/>
        <end position="325"/>
    </location>
</feature>
<dbReference type="PROSITE" id="PS50850">
    <property type="entry name" value="MFS"/>
    <property type="match status" value="1"/>
</dbReference>
<dbReference type="RefSeq" id="WP_239122273.1">
    <property type="nucleotide sequence ID" value="NZ_BONT01000069.1"/>
</dbReference>
<keyword evidence="4 6" id="KW-1133">Transmembrane helix</keyword>
<dbReference type="SUPFAM" id="SSF103473">
    <property type="entry name" value="MFS general substrate transporter"/>
    <property type="match status" value="1"/>
</dbReference>
<feature type="transmembrane region" description="Helical" evidence="6">
    <location>
        <begin position="105"/>
        <end position="127"/>
    </location>
</feature>
<dbReference type="Gene3D" id="1.20.1250.20">
    <property type="entry name" value="MFS general substrate transporter like domains"/>
    <property type="match status" value="1"/>
</dbReference>
<feature type="transmembrane region" description="Helical" evidence="6">
    <location>
        <begin position="243"/>
        <end position="261"/>
    </location>
</feature>
<dbReference type="GO" id="GO:0005886">
    <property type="term" value="C:plasma membrane"/>
    <property type="evidence" value="ECO:0007669"/>
    <property type="project" value="UniProtKB-SubCell"/>
</dbReference>